<evidence type="ECO:0000313" key="1">
    <source>
        <dbReference type="Ensembl" id="ENSCCRP00020108066.1"/>
    </source>
</evidence>
<dbReference type="CDD" id="cd11677">
    <property type="entry name" value="Gemin7"/>
    <property type="match status" value="1"/>
</dbReference>
<dbReference type="GO" id="GO:0034719">
    <property type="term" value="C:SMN-Sm protein complex"/>
    <property type="evidence" value="ECO:0007669"/>
    <property type="project" value="InterPro"/>
</dbReference>
<protein>
    <submittedName>
        <fullName evidence="1">Gem (nuclear organelle) associated protein 7</fullName>
    </submittedName>
</protein>
<name>A0A8C2KI82_CYPCA</name>
<dbReference type="Ensembl" id="ENSCCRT00020118054.1">
    <property type="protein sequence ID" value="ENSCCRP00020108066.1"/>
    <property type="gene ID" value="ENSCCRG00020049261.1"/>
</dbReference>
<accession>A0A8C2KI82</accession>
<dbReference type="Gene3D" id="2.30.30.100">
    <property type="match status" value="1"/>
</dbReference>
<dbReference type="Pfam" id="PF11095">
    <property type="entry name" value="Gemin7"/>
    <property type="match status" value="1"/>
</dbReference>
<dbReference type="PANTHER" id="PTHR14679">
    <property type="entry name" value="GEM-ASSOCIATED PROTEIN 7"/>
    <property type="match status" value="1"/>
</dbReference>
<dbReference type="InterPro" id="IPR020338">
    <property type="entry name" value="SMN_gemin7"/>
</dbReference>
<evidence type="ECO:0000313" key="2">
    <source>
        <dbReference type="Proteomes" id="UP000694701"/>
    </source>
</evidence>
<organism evidence="1 2">
    <name type="scientific">Cyprinus carpio</name>
    <name type="common">Common carp</name>
    <dbReference type="NCBI Taxonomy" id="7962"/>
    <lineage>
        <taxon>Eukaryota</taxon>
        <taxon>Metazoa</taxon>
        <taxon>Chordata</taxon>
        <taxon>Craniata</taxon>
        <taxon>Vertebrata</taxon>
        <taxon>Euteleostomi</taxon>
        <taxon>Actinopterygii</taxon>
        <taxon>Neopterygii</taxon>
        <taxon>Teleostei</taxon>
        <taxon>Ostariophysi</taxon>
        <taxon>Cypriniformes</taxon>
        <taxon>Cyprinidae</taxon>
        <taxon>Cyprininae</taxon>
        <taxon>Cyprinus</taxon>
    </lineage>
</organism>
<dbReference type="Proteomes" id="UP000694701">
    <property type="component" value="Unplaced"/>
</dbReference>
<proteinExistence type="predicted"/>
<dbReference type="PANTHER" id="PTHR14679:SF1">
    <property type="entry name" value="GEM-ASSOCIATED PROTEIN 7"/>
    <property type="match status" value="1"/>
</dbReference>
<sequence length="189" mass="21553">MESSKEQHLFETETCLIILNVAFDQYNASLLNYFFSFLPRLMTFILEIKRSSGLRFRRVLNETPVSVLRLPRGPEPNSRGFDPTSPRFIALCPTTLPSSSSSSSSSGSADEEEQRLRAELRERFLRTLLLMTGKRVRFDMHEHVRVHARFGASDIDVLNLQVCDLETPLGVQREALLRSQDVIACSFEV</sequence>
<reference evidence="1" key="1">
    <citation type="submission" date="2025-08" db="UniProtKB">
        <authorList>
            <consortium name="Ensembl"/>
        </authorList>
    </citation>
    <scope>IDENTIFICATION</scope>
</reference>
<dbReference type="AlphaFoldDB" id="A0A8C2KI82"/>
<dbReference type="GO" id="GO:0000387">
    <property type="term" value="P:spliceosomal snRNP assembly"/>
    <property type="evidence" value="ECO:0007669"/>
    <property type="project" value="TreeGrafter"/>
</dbReference>